<dbReference type="STRING" id="4097.A0A1S4ANB0"/>
<dbReference type="Proteomes" id="UP000790787">
    <property type="component" value="Chromosome 4"/>
</dbReference>
<dbReference type="RefSeq" id="XP_016477933.1">
    <property type="nucleotide sequence ID" value="XM_016622447.1"/>
</dbReference>
<dbReference type="GeneID" id="107799345"/>
<name>A0A1S4ANB0_TOBAC</name>
<evidence type="ECO:0000313" key="1">
    <source>
        <dbReference type="Proteomes" id="UP000790787"/>
    </source>
</evidence>
<keyword evidence="1" id="KW-1185">Reference proteome</keyword>
<proteinExistence type="predicted"/>
<dbReference type="OrthoDB" id="10271335at2759"/>
<organism evidence="1 2">
    <name type="scientific">Nicotiana tabacum</name>
    <name type="common">Common tobacco</name>
    <dbReference type="NCBI Taxonomy" id="4097"/>
    <lineage>
        <taxon>Eukaryota</taxon>
        <taxon>Viridiplantae</taxon>
        <taxon>Streptophyta</taxon>
        <taxon>Embryophyta</taxon>
        <taxon>Tracheophyta</taxon>
        <taxon>Spermatophyta</taxon>
        <taxon>Magnoliopsida</taxon>
        <taxon>eudicotyledons</taxon>
        <taxon>Gunneridae</taxon>
        <taxon>Pentapetalae</taxon>
        <taxon>asterids</taxon>
        <taxon>lamiids</taxon>
        <taxon>Solanales</taxon>
        <taxon>Solanaceae</taxon>
        <taxon>Nicotianoideae</taxon>
        <taxon>Nicotianeae</taxon>
        <taxon>Nicotiana</taxon>
    </lineage>
</organism>
<gene>
    <name evidence="2" type="primary">LOC107799345</name>
</gene>
<protein>
    <submittedName>
        <fullName evidence="2">Uncharacterized protein LOC107799345 isoform X1</fullName>
    </submittedName>
    <submittedName>
        <fullName evidence="2">Uncharacterized protein isoform X1</fullName>
    </submittedName>
</protein>
<dbReference type="PaxDb" id="4097-A0A1S4ANB0"/>
<reference evidence="1" key="1">
    <citation type="journal article" date="2014" name="Nat. Commun.">
        <title>The tobacco genome sequence and its comparison with those of tomato and potato.</title>
        <authorList>
            <person name="Sierro N."/>
            <person name="Battey J.N."/>
            <person name="Ouadi S."/>
            <person name="Bakaher N."/>
            <person name="Bovet L."/>
            <person name="Willig A."/>
            <person name="Goepfert S."/>
            <person name="Peitsch M.C."/>
            <person name="Ivanov N.V."/>
        </authorList>
    </citation>
    <scope>NUCLEOTIDE SEQUENCE [LARGE SCALE GENOMIC DNA]</scope>
</reference>
<dbReference type="RefSeq" id="XP_016477933.1">
    <property type="nucleotide sequence ID" value="XM_016622447.2"/>
</dbReference>
<dbReference type="PANTHER" id="PTHR35721:SF1">
    <property type="entry name" value="UREIDOGLYCOLATE HYDROLASE"/>
    <property type="match status" value="1"/>
</dbReference>
<accession>A0A1S4ANB0</accession>
<dbReference type="KEGG" id="nta:107799345"/>
<sequence>MQLKDRLFRFPKIKHHANMTQYLCSIRGIVWYIGVSKPSNVDPADIKGAVGAEIAQSHCGHFHVLPAVDELAGFQTFRSKVYKAELLWHAEIIVRLELSVSSAICLDILCCVLTVIKSQLTLNKLCNLQTDTIKLRIDNIAKIGDHTTYDFIEKKEVVFVLDD</sequence>
<dbReference type="AlphaFoldDB" id="A0A1S4ANB0"/>
<dbReference type="PANTHER" id="PTHR35721">
    <property type="entry name" value="UREIDOGLYCOLATE HYDROLASE"/>
    <property type="match status" value="1"/>
</dbReference>
<reference evidence="2" key="2">
    <citation type="submission" date="2025-08" db="UniProtKB">
        <authorList>
            <consortium name="RefSeq"/>
        </authorList>
    </citation>
    <scope>IDENTIFICATION</scope>
    <source>
        <tissue evidence="2">Leaf</tissue>
    </source>
</reference>
<evidence type="ECO:0000313" key="2">
    <source>
        <dbReference type="RefSeq" id="XP_016477933.1"/>
    </source>
</evidence>